<keyword evidence="4" id="KW-0479">Metal-binding</keyword>
<evidence type="ECO:0000256" key="1">
    <source>
        <dbReference type="ARBA" id="ARBA00001974"/>
    </source>
</evidence>
<dbReference type="RefSeq" id="WP_074645121.1">
    <property type="nucleotide sequence ID" value="NZ_FOFU01000010.1"/>
</dbReference>
<keyword evidence="6" id="KW-0560">Oxidoreductase</keyword>
<evidence type="ECO:0000256" key="5">
    <source>
        <dbReference type="ARBA" id="ARBA00022827"/>
    </source>
</evidence>
<comment type="similarity">
    <text evidence="2">Belongs to the HdrA family.</text>
</comment>
<dbReference type="Pfam" id="PF12838">
    <property type="entry name" value="Fer4_7"/>
    <property type="match status" value="1"/>
</dbReference>
<dbReference type="AlphaFoldDB" id="A0A1H9IUX4"/>
<dbReference type="InterPro" id="IPR039650">
    <property type="entry name" value="HdrA-like"/>
</dbReference>
<accession>A0A1H9IUX4</accession>
<evidence type="ECO:0000313" key="10">
    <source>
        <dbReference type="EMBL" id="SEQ78336.1"/>
    </source>
</evidence>
<organism evidence="10 11">
    <name type="scientific">Treponema bryantii</name>
    <dbReference type="NCBI Taxonomy" id="163"/>
    <lineage>
        <taxon>Bacteria</taxon>
        <taxon>Pseudomonadati</taxon>
        <taxon>Spirochaetota</taxon>
        <taxon>Spirochaetia</taxon>
        <taxon>Spirochaetales</taxon>
        <taxon>Treponemataceae</taxon>
        <taxon>Treponema</taxon>
    </lineage>
</organism>
<dbReference type="EMBL" id="FOFU01000010">
    <property type="protein sequence ID" value="SEQ78336.1"/>
    <property type="molecule type" value="Genomic_DNA"/>
</dbReference>
<dbReference type="Gene3D" id="3.40.50.720">
    <property type="entry name" value="NAD(P)-binding Rossmann-like Domain"/>
    <property type="match status" value="1"/>
</dbReference>
<dbReference type="InterPro" id="IPR017896">
    <property type="entry name" value="4Fe4S_Fe-S-bd"/>
</dbReference>
<dbReference type="PANTHER" id="PTHR43498">
    <property type="entry name" value="FERREDOXIN:COB-COM HETERODISULFIDE REDUCTASE SUBUNIT A"/>
    <property type="match status" value="1"/>
</dbReference>
<evidence type="ECO:0000313" key="11">
    <source>
        <dbReference type="Proteomes" id="UP000182360"/>
    </source>
</evidence>
<dbReference type="GO" id="GO:0016491">
    <property type="term" value="F:oxidoreductase activity"/>
    <property type="evidence" value="ECO:0007669"/>
    <property type="project" value="UniProtKB-KW"/>
</dbReference>
<proteinExistence type="inferred from homology"/>
<dbReference type="Pfam" id="PF13450">
    <property type="entry name" value="NAD_binding_8"/>
    <property type="match status" value="1"/>
</dbReference>
<dbReference type="GO" id="GO:0046872">
    <property type="term" value="F:metal ion binding"/>
    <property type="evidence" value="ECO:0007669"/>
    <property type="project" value="UniProtKB-KW"/>
</dbReference>
<comment type="cofactor">
    <cofactor evidence="1">
        <name>FAD</name>
        <dbReference type="ChEBI" id="CHEBI:57692"/>
    </cofactor>
</comment>
<keyword evidence="8" id="KW-0411">Iron-sulfur</keyword>
<gene>
    <name evidence="10" type="ORF">SAMN04487977_110117</name>
</gene>
<name>A0A1H9IUX4_9SPIR</name>
<feature type="domain" description="4Fe-4S ferredoxin-type" evidence="9">
    <location>
        <begin position="234"/>
        <end position="263"/>
    </location>
</feature>
<sequence length="670" mass="72428">MERIGVFVCHCGTNIAGTVDVEKVAEELGKVDGVVYSTHYTYMCSSAGQQMIEDHIKNDKLTGVVLCSCSPRMHEKTFRSCAERAGLNPFKVEVANIREQTSWVMKDMEQATEKAIALGKAAIAKTILDTPLIAGETPMTKRALVIGGGIAGITAALDIADAGFPVDIVEKDYTVGGKMAKLDKTFPTLDCASCIVTPKMTEVSQNPNIRILSASEVCRVSGYIGNFEIDIKRHPRYVDETKCTGCGACIEKCPNKKVPNSFNLGLNNRKAIDIPFAQAVPKVANIDANYCLHMKGLANGKDNVCGFCEKACAAGAIKFDQKEEIITEKYGAIIVATGYNPISLEKFDEYAYNQSPDVVSSLEFERLCNASGPTNGHLLRPSDGKEPKTIVFVQCVGSRCSADSTKGHEYCSKICCMYTAKHAILTRDHYPDTNCYVFYIDVRTPGKLFDEFYRRAVEQYGVHYIKGQVGKVTPQSDGTLDVQGSDLILNKQVHIKADMVVLAASIEADKSARPLATMLTTSMDNNDFFLEAHAKLRPVESPTAGIFLAGCCQGPKDIPETVAQSSGAAAKAICLLVKDKLKNDPCTAQPDENACNGCGQCVNVCPYGAISYVDKDFRGPNRTTITRHVSQVNSAMCHGCGACTVACPSGAMDLKGFSNKQILAEVDSVL</sequence>
<evidence type="ECO:0000256" key="2">
    <source>
        <dbReference type="ARBA" id="ARBA00006561"/>
    </source>
</evidence>
<dbReference type="GO" id="GO:0051539">
    <property type="term" value="F:4 iron, 4 sulfur cluster binding"/>
    <property type="evidence" value="ECO:0007669"/>
    <property type="project" value="UniProtKB-KW"/>
</dbReference>
<keyword evidence="11" id="KW-1185">Reference proteome</keyword>
<protein>
    <submittedName>
        <fullName evidence="10">Heterodisulfide reductase subunit A</fullName>
    </submittedName>
</protein>
<dbReference type="OrthoDB" id="9810688at2"/>
<keyword evidence="3" id="KW-0004">4Fe-4S</keyword>
<keyword evidence="5" id="KW-0285">Flavoprotein</keyword>
<evidence type="ECO:0000256" key="3">
    <source>
        <dbReference type="ARBA" id="ARBA00022485"/>
    </source>
</evidence>
<dbReference type="Proteomes" id="UP000182360">
    <property type="component" value="Unassembled WGS sequence"/>
</dbReference>
<dbReference type="Pfam" id="PF00037">
    <property type="entry name" value="Fer4"/>
    <property type="match status" value="1"/>
</dbReference>
<dbReference type="Gene3D" id="3.30.70.20">
    <property type="match status" value="2"/>
</dbReference>
<evidence type="ECO:0000256" key="7">
    <source>
        <dbReference type="ARBA" id="ARBA00023004"/>
    </source>
</evidence>
<dbReference type="PANTHER" id="PTHR43498:SF1">
    <property type="entry name" value="COB--COM HETERODISULFIDE REDUCTASE IRON-SULFUR SUBUNIT A"/>
    <property type="match status" value="1"/>
</dbReference>
<dbReference type="Gene3D" id="3.50.50.60">
    <property type="entry name" value="FAD/NAD(P)-binding domain"/>
    <property type="match status" value="1"/>
</dbReference>
<evidence type="ECO:0000259" key="9">
    <source>
        <dbReference type="PROSITE" id="PS51379"/>
    </source>
</evidence>
<feature type="domain" description="4Fe-4S ferredoxin-type" evidence="9">
    <location>
        <begin position="628"/>
        <end position="657"/>
    </location>
</feature>
<dbReference type="InterPro" id="IPR036188">
    <property type="entry name" value="FAD/NAD-bd_sf"/>
</dbReference>
<dbReference type="eggNOG" id="COG1148">
    <property type="taxonomic scope" value="Bacteria"/>
</dbReference>
<dbReference type="STRING" id="163.SAMN04487775_102223"/>
<dbReference type="PROSITE" id="PS00198">
    <property type="entry name" value="4FE4S_FER_1"/>
    <property type="match status" value="3"/>
</dbReference>
<evidence type="ECO:0000256" key="8">
    <source>
        <dbReference type="ARBA" id="ARBA00023014"/>
    </source>
</evidence>
<reference evidence="10 11" key="1">
    <citation type="submission" date="2016-10" db="EMBL/GenBank/DDBJ databases">
        <authorList>
            <person name="de Groot N.N."/>
        </authorList>
    </citation>
    <scope>NUCLEOTIDE SEQUENCE [LARGE SCALE GENOMIC DNA]</scope>
    <source>
        <strain evidence="10 11">B25</strain>
    </source>
</reference>
<keyword evidence="5" id="KW-0274">FAD</keyword>
<evidence type="ECO:0000256" key="6">
    <source>
        <dbReference type="ARBA" id="ARBA00023002"/>
    </source>
</evidence>
<dbReference type="SUPFAM" id="SSF51905">
    <property type="entry name" value="FAD/NAD(P)-binding domain"/>
    <property type="match status" value="1"/>
</dbReference>
<evidence type="ECO:0000256" key="4">
    <source>
        <dbReference type="ARBA" id="ARBA00022723"/>
    </source>
</evidence>
<dbReference type="InterPro" id="IPR017900">
    <property type="entry name" value="4Fe4S_Fe_S_CS"/>
</dbReference>
<keyword evidence="7" id="KW-0408">Iron</keyword>
<dbReference type="SUPFAM" id="SSF54862">
    <property type="entry name" value="4Fe-4S ferredoxins"/>
    <property type="match status" value="1"/>
</dbReference>
<dbReference type="PROSITE" id="PS51379">
    <property type="entry name" value="4FE4S_FER_2"/>
    <property type="match status" value="3"/>
</dbReference>
<feature type="domain" description="4Fe-4S ferredoxin-type" evidence="9">
    <location>
        <begin position="586"/>
        <end position="615"/>
    </location>
</feature>